<proteinExistence type="predicted"/>
<dbReference type="AlphaFoldDB" id="A0A430FQ21"/>
<evidence type="ECO:0000313" key="4">
    <source>
        <dbReference type="Proteomes" id="UP000287609"/>
    </source>
</evidence>
<feature type="transmembrane region" description="Helical" evidence="2">
    <location>
        <begin position="184"/>
        <end position="204"/>
    </location>
</feature>
<evidence type="ECO:0000256" key="2">
    <source>
        <dbReference type="SAM" id="Phobius"/>
    </source>
</evidence>
<name>A0A430FQ21_9BIFI</name>
<keyword evidence="2" id="KW-0812">Transmembrane</keyword>
<feature type="transmembrane region" description="Helical" evidence="2">
    <location>
        <begin position="102"/>
        <end position="123"/>
    </location>
</feature>
<keyword evidence="4" id="KW-1185">Reference proteome</keyword>
<feature type="region of interest" description="Disordered" evidence="1">
    <location>
        <begin position="1"/>
        <end position="25"/>
    </location>
</feature>
<keyword evidence="2" id="KW-1133">Transmembrane helix</keyword>
<dbReference type="SUPFAM" id="SSF103473">
    <property type="entry name" value="MFS general substrate transporter"/>
    <property type="match status" value="1"/>
</dbReference>
<dbReference type="Proteomes" id="UP000287609">
    <property type="component" value="Unassembled WGS sequence"/>
</dbReference>
<dbReference type="InterPro" id="IPR036259">
    <property type="entry name" value="MFS_trans_sf"/>
</dbReference>
<gene>
    <name evidence="3" type="ORF">D2E26_0987</name>
</gene>
<dbReference type="RefSeq" id="WP_125963611.1">
    <property type="nucleotide sequence ID" value="NZ_QXGM01000002.1"/>
</dbReference>
<keyword evidence="2" id="KW-0472">Membrane</keyword>
<sequence length="323" mass="35393">MVHIAKGYRRSDVQQEHDEAVEDQLHSKEQAKAKVGANGKPILMPLDVPEPPRKGSIQEDKGFARSHPYLIICAIGIALIVIGLGVSIVLNAVGTNAAGTSIVLSICMIVGAMAVILGPLCVWMSRTNKISPNLDSSSNNTLRRIVECRRHPGARFGIIIAEIAIMVVFAVLSYFCMHTWHQTVLAIVFLIFVVAAPLVISNLYQESCLNHFMKLKDGSLKHIKLFGTNASAVKGEPNVCLTMPVDGMAFEVLYNWVSPYLDSKRMTIYTVPLKISVPGDTMRFDVLVIPLTQLKDDAVLRKQFKRECKIVGAGSIGKLLGDE</sequence>
<feature type="compositionally biased region" description="Basic and acidic residues" evidence="1">
    <location>
        <begin position="9"/>
        <end position="25"/>
    </location>
</feature>
<evidence type="ECO:0000313" key="3">
    <source>
        <dbReference type="EMBL" id="RSX54933.1"/>
    </source>
</evidence>
<reference evidence="3 4" key="1">
    <citation type="submission" date="2018-09" db="EMBL/GenBank/DDBJ databases">
        <title>Characterization of the phylogenetic diversity of five novel species belonging to the genus Bifidobacterium.</title>
        <authorList>
            <person name="Lugli G.A."/>
            <person name="Duranti S."/>
            <person name="Milani C."/>
        </authorList>
    </citation>
    <scope>NUCLEOTIDE SEQUENCE [LARGE SCALE GENOMIC DNA]</scope>
    <source>
        <strain evidence="3 4">2036B</strain>
    </source>
</reference>
<organism evidence="3 4">
    <name type="scientific">Bifidobacterium dolichotidis</name>
    <dbReference type="NCBI Taxonomy" id="2306976"/>
    <lineage>
        <taxon>Bacteria</taxon>
        <taxon>Bacillati</taxon>
        <taxon>Actinomycetota</taxon>
        <taxon>Actinomycetes</taxon>
        <taxon>Bifidobacteriales</taxon>
        <taxon>Bifidobacteriaceae</taxon>
        <taxon>Bifidobacterium</taxon>
    </lineage>
</organism>
<dbReference type="OrthoDB" id="9939254at2"/>
<feature type="transmembrane region" description="Helical" evidence="2">
    <location>
        <begin position="153"/>
        <end position="172"/>
    </location>
</feature>
<evidence type="ECO:0000256" key="1">
    <source>
        <dbReference type="SAM" id="MobiDB-lite"/>
    </source>
</evidence>
<dbReference type="EMBL" id="QXGM01000002">
    <property type="protein sequence ID" value="RSX54933.1"/>
    <property type="molecule type" value="Genomic_DNA"/>
</dbReference>
<comment type="caution">
    <text evidence="3">The sequence shown here is derived from an EMBL/GenBank/DDBJ whole genome shotgun (WGS) entry which is preliminary data.</text>
</comment>
<feature type="transmembrane region" description="Helical" evidence="2">
    <location>
        <begin position="69"/>
        <end position="90"/>
    </location>
</feature>
<accession>A0A430FQ21</accession>
<protein>
    <submittedName>
        <fullName evidence="3">Uncharacterized protein</fullName>
    </submittedName>
</protein>